<dbReference type="PANTHER" id="PTHR42885">
    <property type="entry name" value="HISTIDINOL-PHOSPHATE AMINOTRANSFERASE-RELATED"/>
    <property type="match status" value="1"/>
</dbReference>
<keyword evidence="5" id="KW-1185">Reference proteome</keyword>
<comment type="cofactor">
    <cofactor evidence="1">
        <name>pyridoxal 5'-phosphate</name>
        <dbReference type="ChEBI" id="CHEBI:597326"/>
    </cofactor>
</comment>
<protein>
    <submittedName>
        <fullName evidence="4">L-threonine O-3-phosphate decarboxylase</fullName>
    </submittedName>
</protein>
<dbReference type="EMBL" id="FQZS01000005">
    <property type="protein sequence ID" value="SHI59773.1"/>
    <property type="molecule type" value="Genomic_DNA"/>
</dbReference>
<evidence type="ECO:0000313" key="5">
    <source>
        <dbReference type="Proteomes" id="UP000184442"/>
    </source>
</evidence>
<dbReference type="InterPro" id="IPR015424">
    <property type="entry name" value="PyrdxlP-dep_Trfase"/>
</dbReference>
<evidence type="ECO:0000313" key="4">
    <source>
        <dbReference type="EMBL" id="SHI59773.1"/>
    </source>
</evidence>
<evidence type="ECO:0000256" key="1">
    <source>
        <dbReference type="ARBA" id="ARBA00001933"/>
    </source>
</evidence>
<dbReference type="Gene3D" id="3.40.640.10">
    <property type="entry name" value="Type I PLP-dependent aspartate aminotransferase-like (Major domain)"/>
    <property type="match status" value="1"/>
</dbReference>
<dbReference type="Pfam" id="PF00155">
    <property type="entry name" value="Aminotran_1_2"/>
    <property type="match status" value="1"/>
</dbReference>
<dbReference type="AlphaFoldDB" id="A0A1M6CFS6"/>
<gene>
    <name evidence="4" type="ORF">SAMN02745176_00753</name>
</gene>
<dbReference type="Gene3D" id="3.90.1150.10">
    <property type="entry name" value="Aspartate Aminotransferase, domain 1"/>
    <property type="match status" value="1"/>
</dbReference>
<dbReference type="CDD" id="cd00609">
    <property type="entry name" value="AAT_like"/>
    <property type="match status" value="1"/>
</dbReference>
<dbReference type="SUPFAM" id="SSF53383">
    <property type="entry name" value="PLP-dependent transferases"/>
    <property type="match status" value="1"/>
</dbReference>
<sequence>MSFHGGNIYDYNNIIYDFSANINPAGVPESFKKALRDNMDVFARYPDTEYRALVRSIKDYLSLDDDAYVLPGNGAVDLIYSILDSMDYNKLFTMGPTFSEYRKAAIKYNIRYEEVFCYNHDFSKIDIELFLNIVEERSIIILCNPNNPTGFLIDIATLAYIAAQLNEKNSILIIDEAFIEFTDDYPHSSFLSKMYDFGNVVLIRAATKFFGMPGIRLGYAITCNRAIWERIKKIQQPWSVNAAAVIAGSCIFGDKDYISKSHEWIKEERLYLYNELSNLKGLEVYSSKANFHLLKITEKSMDAYKLRNELVKHGILIRTPDGFSYLTSNHFRLAVLDRKANSFLLSVLYEVLL</sequence>
<keyword evidence="2" id="KW-0663">Pyridoxal phosphate</keyword>
<dbReference type="STRING" id="1122184.SAMN02745176_00753"/>
<organism evidence="4 5">
    <name type="scientific">Lutispora thermophila DSM 19022</name>
    <dbReference type="NCBI Taxonomy" id="1122184"/>
    <lineage>
        <taxon>Bacteria</taxon>
        <taxon>Bacillati</taxon>
        <taxon>Bacillota</taxon>
        <taxon>Clostridia</taxon>
        <taxon>Lutisporales</taxon>
        <taxon>Lutisporaceae</taxon>
        <taxon>Lutispora</taxon>
    </lineage>
</organism>
<accession>A0A1M6CFS6</accession>
<reference evidence="4 5" key="1">
    <citation type="submission" date="2016-11" db="EMBL/GenBank/DDBJ databases">
        <authorList>
            <person name="Jaros S."/>
            <person name="Januszkiewicz K."/>
            <person name="Wedrychowicz H."/>
        </authorList>
    </citation>
    <scope>NUCLEOTIDE SEQUENCE [LARGE SCALE GENOMIC DNA]</scope>
    <source>
        <strain evidence="4 5">DSM 19022</strain>
    </source>
</reference>
<dbReference type="InterPro" id="IPR004839">
    <property type="entry name" value="Aminotransferase_I/II_large"/>
</dbReference>
<name>A0A1M6CFS6_9FIRM</name>
<dbReference type="RefSeq" id="WP_073024686.1">
    <property type="nucleotide sequence ID" value="NZ_FQZS01000005.1"/>
</dbReference>
<evidence type="ECO:0000256" key="2">
    <source>
        <dbReference type="ARBA" id="ARBA00022898"/>
    </source>
</evidence>
<dbReference type="PANTHER" id="PTHR42885:SF1">
    <property type="entry name" value="THREONINE-PHOSPHATE DECARBOXYLASE"/>
    <property type="match status" value="1"/>
</dbReference>
<evidence type="ECO:0000259" key="3">
    <source>
        <dbReference type="Pfam" id="PF00155"/>
    </source>
</evidence>
<feature type="domain" description="Aminotransferase class I/classII large" evidence="3">
    <location>
        <begin position="15"/>
        <end position="341"/>
    </location>
</feature>
<proteinExistence type="predicted"/>
<dbReference type="InterPro" id="IPR015421">
    <property type="entry name" value="PyrdxlP-dep_Trfase_major"/>
</dbReference>
<dbReference type="OrthoDB" id="9813612at2"/>
<dbReference type="Proteomes" id="UP000184442">
    <property type="component" value="Unassembled WGS sequence"/>
</dbReference>
<dbReference type="GO" id="GO:0003824">
    <property type="term" value="F:catalytic activity"/>
    <property type="evidence" value="ECO:0007669"/>
    <property type="project" value="UniProtKB-ARBA"/>
</dbReference>
<dbReference type="InterPro" id="IPR015422">
    <property type="entry name" value="PyrdxlP-dep_Trfase_small"/>
</dbReference>
<dbReference type="GO" id="GO:0030170">
    <property type="term" value="F:pyridoxal phosphate binding"/>
    <property type="evidence" value="ECO:0007669"/>
    <property type="project" value="InterPro"/>
</dbReference>